<dbReference type="Gene3D" id="3.40.640.10">
    <property type="entry name" value="Type I PLP-dependent aspartate aminotransferase-like (Major domain)"/>
    <property type="match status" value="1"/>
</dbReference>
<accession>A0A369THL7</accession>
<dbReference type="InterPro" id="IPR051151">
    <property type="entry name" value="Group_II_Decarboxylase"/>
</dbReference>
<evidence type="ECO:0000313" key="4">
    <source>
        <dbReference type="EMBL" id="RDD63617.1"/>
    </source>
</evidence>
<reference evidence="4 5" key="1">
    <citation type="submission" date="2018-07" db="EMBL/GenBank/DDBJ databases">
        <title>Venubactetium sediminum gen. nov., sp. nov., isolated from a marine solar saltern.</title>
        <authorList>
            <person name="Wang S."/>
        </authorList>
    </citation>
    <scope>NUCLEOTIDE SEQUENCE [LARGE SCALE GENOMIC DNA]</scope>
    <source>
        <strain evidence="4 5">WD2A32</strain>
    </source>
</reference>
<protein>
    <recommendedName>
        <fullName evidence="6">Glutamate decarboxylase</fullName>
    </recommendedName>
</protein>
<keyword evidence="5" id="KW-1185">Reference proteome</keyword>
<dbReference type="InterPro" id="IPR015421">
    <property type="entry name" value="PyrdxlP-dep_Trfase_major"/>
</dbReference>
<dbReference type="PANTHER" id="PTHR46101:SF18">
    <property type="entry name" value="HISTIDINE DECARBOXYLASE"/>
    <property type="match status" value="1"/>
</dbReference>
<dbReference type="PANTHER" id="PTHR46101">
    <property type="match status" value="1"/>
</dbReference>
<proteinExistence type="inferred from homology"/>
<evidence type="ECO:0000313" key="5">
    <source>
        <dbReference type="Proteomes" id="UP000253941"/>
    </source>
</evidence>
<feature type="compositionally biased region" description="Basic and acidic residues" evidence="3">
    <location>
        <begin position="582"/>
        <end position="614"/>
    </location>
</feature>
<evidence type="ECO:0000256" key="3">
    <source>
        <dbReference type="SAM" id="MobiDB-lite"/>
    </source>
</evidence>
<feature type="region of interest" description="Disordered" evidence="3">
    <location>
        <begin position="199"/>
        <end position="220"/>
    </location>
</feature>
<comment type="caution">
    <text evidence="4">The sequence shown here is derived from an EMBL/GenBank/DDBJ whole genome shotgun (WGS) entry which is preliminary data.</text>
</comment>
<evidence type="ECO:0008006" key="6">
    <source>
        <dbReference type="Google" id="ProtNLM"/>
    </source>
</evidence>
<keyword evidence="2" id="KW-0210">Decarboxylase</keyword>
<feature type="compositionally biased region" description="Basic and acidic residues" evidence="3">
    <location>
        <begin position="199"/>
        <end position="212"/>
    </location>
</feature>
<evidence type="ECO:0000256" key="2">
    <source>
        <dbReference type="ARBA" id="ARBA00022793"/>
    </source>
</evidence>
<gene>
    <name evidence="4" type="ORF">DRB17_00065</name>
</gene>
<name>A0A369THL7_9PROT</name>
<dbReference type="InterPro" id="IPR015424">
    <property type="entry name" value="PyrdxlP-dep_Trfase"/>
</dbReference>
<keyword evidence="2" id="KW-0456">Lyase</keyword>
<evidence type="ECO:0000256" key="1">
    <source>
        <dbReference type="ARBA" id="ARBA00009533"/>
    </source>
</evidence>
<comment type="similarity">
    <text evidence="1">Belongs to the group II decarboxylase family.</text>
</comment>
<dbReference type="EMBL" id="QPMH01000001">
    <property type="protein sequence ID" value="RDD63617.1"/>
    <property type="molecule type" value="Genomic_DNA"/>
</dbReference>
<dbReference type="Proteomes" id="UP000253941">
    <property type="component" value="Unassembled WGS sequence"/>
</dbReference>
<dbReference type="AlphaFoldDB" id="A0A369THL7"/>
<sequence length="621" mass="70079">MCEITSEEGMYKDVNNQNVVPYGPNRKGWQEQIPTLAKKGDKYFVSPPQADPNDIYGGLKVELLDSTDLQLLPRALTEAERKRALLRVETHEELYAETYLGQQNQSVFLDVDFQTHLSRYMNTLLNNIGDPFISGSLGKNTKFAECAVLDYYASLWNARWPSDPKDPDSHWGYVLSMGSTEGNLYSLLQGRDYLKGRPLHEGGQKVPDRELGGETAGADHTIDNPNAFRPIAFFSEDRHYSILKALRAMEIPAYGDVGAAEYPGQCPITEDGHWPLNVPSLGPDGAHPVGCGVVDIDKLETLVEFFAARGHPILLVLTVGTTFKGAHDPVDDIGKRLMPIFRRHGLAQRRVWADPAHPAHWDWRTGFWIHVDGALGAAYLPFLEMAYHAGETAQRGPVFDFRLPYIHSLVMSGHKWPGTPWPTGIYMTKRKYLIKPPEDPDYIGAPDTTFAGSRNGLSPLLLWWYAAVMSYDAQVERILHCQRIAEYAERRLRELSDVLQFDLWVQRSPLSLSILFRKPNDAITSTYSLSTQYVPSPDRRGEWRNYAHIYCMGSVDEQLIDRFVEELSEPEAFPEMAAEEMELKHTPGSERSRHGNDRCGRTEDSVCARQRGGDKAVNNLL</sequence>
<organism evidence="4 5">
    <name type="scientific">Ferruginivarius sediminum</name>
    <dbReference type="NCBI Taxonomy" id="2661937"/>
    <lineage>
        <taxon>Bacteria</taxon>
        <taxon>Pseudomonadati</taxon>
        <taxon>Pseudomonadota</taxon>
        <taxon>Alphaproteobacteria</taxon>
        <taxon>Rhodospirillales</taxon>
        <taxon>Rhodospirillaceae</taxon>
        <taxon>Ferruginivarius</taxon>
    </lineage>
</organism>
<feature type="region of interest" description="Disordered" evidence="3">
    <location>
        <begin position="582"/>
        <end position="621"/>
    </location>
</feature>
<dbReference type="SUPFAM" id="SSF53383">
    <property type="entry name" value="PLP-dependent transferases"/>
    <property type="match status" value="1"/>
</dbReference>
<dbReference type="GO" id="GO:0016831">
    <property type="term" value="F:carboxy-lyase activity"/>
    <property type="evidence" value="ECO:0007669"/>
    <property type="project" value="UniProtKB-KW"/>
</dbReference>